<comment type="caution">
    <text evidence="2">The sequence shown here is derived from an EMBL/GenBank/DDBJ whole genome shotgun (WGS) entry which is preliminary data.</text>
</comment>
<accession>A0A3L8RRL7</accession>
<protein>
    <submittedName>
        <fullName evidence="2">Uncharacterized protein</fullName>
    </submittedName>
</protein>
<proteinExistence type="predicted"/>
<dbReference type="AlphaFoldDB" id="A0A3L8RRL7"/>
<feature type="region of interest" description="Disordered" evidence="1">
    <location>
        <begin position="69"/>
        <end position="101"/>
    </location>
</feature>
<keyword evidence="3" id="KW-1185">Reference proteome</keyword>
<sequence length="101" mass="11023">MRRCREYLMGIECPQRKFPSHHGTPEELLSWASWKQPWEWDDPCGVCVLCPGVPVRQELDNALGNTSLDEGARGISFGGPITTTSPGGCFEVAPGSSESSQ</sequence>
<name>A0A3L8RRL7_CHLGU</name>
<evidence type="ECO:0000256" key="1">
    <source>
        <dbReference type="SAM" id="MobiDB-lite"/>
    </source>
</evidence>
<evidence type="ECO:0000313" key="2">
    <source>
        <dbReference type="EMBL" id="RLV82496.1"/>
    </source>
</evidence>
<gene>
    <name evidence="2" type="ORF">DV515_00016586</name>
</gene>
<evidence type="ECO:0000313" key="3">
    <source>
        <dbReference type="Proteomes" id="UP000276834"/>
    </source>
</evidence>
<organism evidence="2 3">
    <name type="scientific">Chloebia gouldiae</name>
    <name type="common">Gouldian finch</name>
    <name type="synonym">Erythrura gouldiae</name>
    <dbReference type="NCBI Taxonomy" id="44316"/>
    <lineage>
        <taxon>Eukaryota</taxon>
        <taxon>Metazoa</taxon>
        <taxon>Chordata</taxon>
        <taxon>Craniata</taxon>
        <taxon>Vertebrata</taxon>
        <taxon>Euteleostomi</taxon>
        <taxon>Archelosauria</taxon>
        <taxon>Archosauria</taxon>
        <taxon>Dinosauria</taxon>
        <taxon>Saurischia</taxon>
        <taxon>Theropoda</taxon>
        <taxon>Coelurosauria</taxon>
        <taxon>Aves</taxon>
        <taxon>Neognathae</taxon>
        <taxon>Neoaves</taxon>
        <taxon>Telluraves</taxon>
        <taxon>Australaves</taxon>
        <taxon>Passeriformes</taxon>
        <taxon>Passeroidea</taxon>
        <taxon>Passeridae</taxon>
        <taxon>Chloebia</taxon>
    </lineage>
</organism>
<dbReference type="EMBL" id="QUSF01000359">
    <property type="protein sequence ID" value="RLV82496.1"/>
    <property type="molecule type" value="Genomic_DNA"/>
</dbReference>
<reference evidence="2 3" key="1">
    <citation type="journal article" date="2018" name="Proc. R. Soc. B">
        <title>A non-coding region near Follistatin controls head colour polymorphism in the Gouldian finch.</title>
        <authorList>
            <person name="Toomey M.B."/>
            <person name="Marques C.I."/>
            <person name="Andrade P."/>
            <person name="Araujo P.M."/>
            <person name="Sabatino S."/>
            <person name="Gazda M.A."/>
            <person name="Afonso S."/>
            <person name="Lopes R.J."/>
            <person name="Corbo J.C."/>
            <person name="Carneiro M."/>
        </authorList>
    </citation>
    <scope>NUCLEOTIDE SEQUENCE [LARGE SCALE GENOMIC DNA]</scope>
    <source>
        <strain evidence="2">Red01</strain>
        <tissue evidence="2">Muscle</tissue>
    </source>
</reference>
<dbReference type="Proteomes" id="UP000276834">
    <property type="component" value="Unassembled WGS sequence"/>
</dbReference>